<dbReference type="PROSITE" id="PS50011">
    <property type="entry name" value="PROTEIN_KINASE_DOM"/>
    <property type="match status" value="1"/>
</dbReference>
<dbReference type="SMART" id="SM00220">
    <property type="entry name" value="S_TKc"/>
    <property type="match status" value="1"/>
</dbReference>
<dbReference type="InterPro" id="IPR011009">
    <property type="entry name" value="Kinase-like_dom_sf"/>
</dbReference>
<dbReference type="InterPro" id="IPR013976">
    <property type="entry name" value="HDOD"/>
</dbReference>
<feature type="domain" description="Protein kinase" evidence="2">
    <location>
        <begin position="23"/>
        <end position="266"/>
    </location>
</feature>
<dbReference type="SUPFAM" id="SSF56112">
    <property type="entry name" value="Protein kinase-like (PK-like)"/>
    <property type="match status" value="1"/>
</dbReference>
<proteinExistence type="predicted"/>
<evidence type="ECO:0000313" key="5">
    <source>
        <dbReference type="Proteomes" id="UP001365405"/>
    </source>
</evidence>
<keyword evidence="5" id="KW-1185">Reference proteome</keyword>
<dbReference type="Gene3D" id="1.10.3210.10">
    <property type="entry name" value="Hypothetical protein af1432"/>
    <property type="match status" value="1"/>
</dbReference>
<protein>
    <submittedName>
        <fullName evidence="4">HDOD domain-containing protein</fullName>
    </submittedName>
</protein>
<dbReference type="SUPFAM" id="SSF109604">
    <property type="entry name" value="HD-domain/PDEase-like"/>
    <property type="match status" value="1"/>
</dbReference>
<accession>A0ABU9CHI7</accession>
<sequence length="631" mass="67650">MNAPTSSERPAAAGQAVRRLGRFQLLRLLAKTQQSMMWLVSEPRFGREWVLVIPRRQPEDADALQAWLQTAQRASRIDHPGLARPVEIGEQERWPYVAYERDSGVLLSERIGRSGLPGTELAPLAIQLLEGLAMAHEAGVAHRDLHAAMVLLHEGGGAQLLGLGVVQSDGAGGLPAQRRAAEQDVLAFGLVMHHGLVGEPALQQPDVMQVVAQMPPLGREFVRLPRGTGPVIPDPLRAIVNRATDRQERQRYRSARTLERALSGWLRAAGDGNLGPLALLTDRMRSAGLLPGMPGGARRAARLALMDRERTFELAAVVLEDVGLCFELLRQVNSAAVRGAMGAGSGPILTVRRAIALLGLDSVRQAAQAMKPWPGALGEAQAQDLSQQFALARQAGRIAQMLRPAGYDAELCYLLALLQRLGRLLVQYHFPEEAAQIRRLMLPAPSGRPDEPEDPGMSEESASFAVLGIDVESLATAVGRQWGLDDDAQHMMRRMPLDAPVRAPHSDTERLRITASAANELVDSQLQPLHHRAAAQQRVAQRYGRALDVSLADLQQALLGEPPTEPATLGPRPVDIRPDDALDDTTAAPAAAAMPPGRSGAPAGAPPAAAAGSLAARLADARRAARQGSTS</sequence>
<evidence type="ECO:0000256" key="1">
    <source>
        <dbReference type="SAM" id="MobiDB-lite"/>
    </source>
</evidence>
<organism evidence="4 5">
    <name type="scientific">Pseudaquabacterium inlustre</name>
    <dbReference type="NCBI Taxonomy" id="2984192"/>
    <lineage>
        <taxon>Bacteria</taxon>
        <taxon>Pseudomonadati</taxon>
        <taxon>Pseudomonadota</taxon>
        <taxon>Betaproteobacteria</taxon>
        <taxon>Burkholderiales</taxon>
        <taxon>Sphaerotilaceae</taxon>
        <taxon>Pseudaquabacterium</taxon>
    </lineage>
</organism>
<evidence type="ECO:0000259" key="3">
    <source>
        <dbReference type="PROSITE" id="PS51833"/>
    </source>
</evidence>
<dbReference type="InterPro" id="IPR000719">
    <property type="entry name" value="Prot_kinase_dom"/>
</dbReference>
<dbReference type="PANTHER" id="PTHR33525">
    <property type="match status" value="1"/>
</dbReference>
<name>A0ABU9CHI7_9BURK</name>
<feature type="region of interest" description="Disordered" evidence="1">
    <location>
        <begin position="561"/>
        <end position="631"/>
    </location>
</feature>
<dbReference type="Gene3D" id="1.10.510.10">
    <property type="entry name" value="Transferase(Phosphotransferase) domain 1"/>
    <property type="match status" value="1"/>
</dbReference>
<dbReference type="Proteomes" id="UP001365405">
    <property type="component" value="Unassembled WGS sequence"/>
</dbReference>
<reference evidence="4 5" key="1">
    <citation type="submission" date="2024-04" db="EMBL/GenBank/DDBJ databases">
        <title>Novel species of the genus Ideonella isolated from streams.</title>
        <authorList>
            <person name="Lu H."/>
        </authorList>
    </citation>
    <scope>NUCLEOTIDE SEQUENCE [LARGE SCALE GENOMIC DNA]</scope>
    <source>
        <strain evidence="4 5">DXS22W</strain>
    </source>
</reference>
<dbReference type="PANTHER" id="PTHR33525:SF4">
    <property type="entry name" value="CYCLIC DI-GMP PHOSPHODIESTERASE CDGJ"/>
    <property type="match status" value="1"/>
</dbReference>
<feature type="compositionally biased region" description="Low complexity" evidence="1">
    <location>
        <begin position="584"/>
        <end position="618"/>
    </location>
</feature>
<dbReference type="Gene3D" id="3.30.200.20">
    <property type="entry name" value="Phosphorylase Kinase, domain 1"/>
    <property type="match status" value="1"/>
</dbReference>
<dbReference type="EMBL" id="JBBUTH010000004">
    <property type="protein sequence ID" value="MEK8050386.1"/>
    <property type="molecule type" value="Genomic_DNA"/>
</dbReference>
<dbReference type="Pfam" id="PF08668">
    <property type="entry name" value="HDOD"/>
    <property type="match status" value="1"/>
</dbReference>
<dbReference type="InterPro" id="IPR052340">
    <property type="entry name" value="RNase_Y/CdgJ"/>
</dbReference>
<dbReference type="PROSITE" id="PS51833">
    <property type="entry name" value="HDOD"/>
    <property type="match status" value="1"/>
</dbReference>
<gene>
    <name evidence="4" type="ORF">AACH10_09060</name>
</gene>
<evidence type="ECO:0000259" key="2">
    <source>
        <dbReference type="PROSITE" id="PS50011"/>
    </source>
</evidence>
<evidence type="ECO:0000313" key="4">
    <source>
        <dbReference type="EMBL" id="MEK8050386.1"/>
    </source>
</evidence>
<comment type="caution">
    <text evidence="4">The sequence shown here is derived from an EMBL/GenBank/DDBJ whole genome shotgun (WGS) entry which is preliminary data.</text>
</comment>
<dbReference type="RefSeq" id="WP_341410064.1">
    <property type="nucleotide sequence ID" value="NZ_JBBUTH010000004.1"/>
</dbReference>
<feature type="domain" description="HDOD" evidence="3">
    <location>
        <begin position="290"/>
        <end position="498"/>
    </location>
</feature>